<reference evidence="1" key="1">
    <citation type="submission" date="2014-05" db="EMBL/GenBank/DDBJ databases">
        <authorList>
            <person name="Chronopoulou M."/>
        </authorList>
    </citation>
    <scope>NUCLEOTIDE SEQUENCE</scope>
    <source>
        <tissue evidence="1">Whole organism</tissue>
    </source>
</reference>
<evidence type="ECO:0000313" key="1">
    <source>
        <dbReference type="EMBL" id="CDW35914.1"/>
    </source>
</evidence>
<organism evidence="1">
    <name type="scientific">Lepeophtheirus salmonis</name>
    <name type="common">Salmon louse</name>
    <name type="synonym">Caligus salmonis</name>
    <dbReference type="NCBI Taxonomy" id="72036"/>
    <lineage>
        <taxon>Eukaryota</taxon>
        <taxon>Metazoa</taxon>
        <taxon>Ecdysozoa</taxon>
        <taxon>Arthropoda</taxon>
        <taxon>Crustacea</taxon>
        <taxon>Multicrustacea</taxon>
        <taxon>Hexanauplia</taxon>
        <taxon>Copepoda</taxon>
        <taxon>Siphonostomatoida</taxon>
        <taxon>Caligidae</taxon>
        <taxon>Lepeophtheirus</taxon>
    </lineage>
</organism>
<feature type="non-terminal residue" evidence="1">
    <location>
        <position position="1"/>
    </location>
</feature>
<sequence length="105" mass="12083">SLYKGIECLGILNVKLFFLSNRLQTYRKNALFKGLKTEFSTTRCQRLNYSRNIITNKTKLCGLSFLFHGSTKSRLCILGHGVCFIQNDDFKRRTGLPIWKSTSGR</sequence>
<dbReference type="EMBL" id="HACA01018553">
    <property type="protein sequence ID" value="CDW35914.1"/>
    <property type="molecule type" value="Transcribed_RNA"/>
</dbReference>
<accession>A0A0K2UCF1</accession>
<dbReference type="AlphaFoldDB" id="A0A0K2UCF1"/>
<proteinExistence type="predicted"/>
<name>A0A0K2UCF1_LEPSM</name>
<protein>
    <submittedName>
        <fullName evidence="1">Uncharacterized protein</fullName>
    </submittedName>
</protein>